<keyword evidence="4" id="KW-1185">Reference proteome</keyword>
<feature type="compositionally biased region" description="Polar residues" evidence="1">
    <location>
        <begin position="132"/>
        <end position="160"/>
    </location>
</feature>
<dbReference type="InterPro" id="IPR016135">
    <property type="entry name" value="UBQ-conjugating_enzyme/RWD"/>
</dbReference>
<dbReference type="Pfam" id="PF00179">
    <property type="entry name" value="UQ_con"/>
    <property type="match status" value="1"/>
</dbReference>
<feature type="region of interest" description="Disordered" evidence="1">
    <location>
        <begin position="102"/>
        <end position="227"/>
    </location>
</feature>
<dbReference type="Gene3D" id="3.10.110.10">
    <property type="entry name" value="Ubiquitin Conjugating Enzyme"/>
    <property type="match status" value="1"/>
</dbReference>
<evidence type="ECO:0000256" key="1">
    <source>
        <dbReference type="SAM" id="MobiDB-lite"/>
    </source>
</evidence>
<evidence type="ECO:0000313" key="4">
    <source>
        <dbReference type="Proteomes" id="UP000186601"/>
    </source>
</evidence>
<evidence type="ECO:0000313" key="3">
    <source>
        <dbReference type="EMBL" id="PSR81322.1"/>
    </source>
</evidence>
<dbReference type="STRING" id="98765.A0A2R6NZI7"/>
<dbReference type="OrthoDB" id="7851174at2759"/>
<organism evidence="3 4">
    <name type="scientific">Hermanssonia centrifuga</name>
    <dbReference type="NCBI Taxonomy" id="98765"/>
    <lineage>
        <taxon>Eukaryota</taxon>
        <taxon>Fungi</taxon>
        <taxon>Dikarya</taxon>
        <taxon>Basidiomycota</taxon>
        <taxon>Agaricomycotina</taxon>
        <taxon>Agaricomycetes</taxon>
        <taxon>Polyporales</taxon>
        <taxon>Meruliaceae</taxon>
        <taxon>Hermanssonia</taxon>
    </lineage>
</organism>
<proteinExistence type="predicted"/>
<dbReference type="AlphaFoldDB" id="A0A2R6NZI7"/>
<dbReference type="SUPFAM" id="SSF54495">
    <property type="entry name" value="UBC-like"/>
    <property type="match status" value="1"/>
</dbReference>
<comment type="caution">
    <text evidence="3">The sequence shown here is derived from an EMBL/GenBank/DDBJ whole genome shotgun (WGS) entry which is preliminary data.</text>
</comment>
<sequence length="227" mass="24698">MPPSLASSTTLKRIHREIADLKKEDLGNITLVPSSDSLFVWKARLPGPEGSVYEGGFFDVDISLAHDYPYVRTSGANLPSIANEYVRNRAQHDRTARQWTQLYAQPPPPPAPSIVTPLTVPNSRAKGKARHTSLNPSIHSSRANSAAPSTPGPSNASTPITIEIEDSDEERNKRPVASRRPTAVKRKRGSGAVDVDLVAEEEAEARARRRRAGDGPSGLREVIVIED</sequence>
<dbReference type="Proteomes" id="UP000186601">
    <property type="component" value="Unassembled WGS sequence"/>
</dbReference>
<name>A0A2R6NZI7_9APHY</name>
<accession>A0A2R6NZI7</accession>
<gene>
    <name evidence="3" type="ORF">PHLCEN_2v6401</name>
</gene>
<dbReference type="EMBL" id="MLYV02000622">
    <property type="protein sequence ID" value="PSR81322.1"/>
    <property type="molecule type" value="Genomic_DNA"/>
</dbReference>
<evidence type="ECO:0000259" key="2">
    <source>
        <dbReference type="PROSITE" id="PS50127"/>
    </source>
</evidence>
<feature type="domain" description="UBC core" evidence="2">
    <location>
        <begin position="9"/>
        <end position="70"/>
    </location>
</feature>
<reference evidence="3 4" key="1">
    <citation type="submission" date="2018-02" db="EMBL/GenBank/DDBJ databases">
        <title>Genome sequence of the basidiomycete white-rot fungus Phlebia centrifuga.</title>
        <authorList>
            <person name="Granchi Z."/>
            <person name="Peng M."/>
            <person name="de Vries R.P."/>
            <person name="Hilden K."/>
            <person name="Makela M.R."/>
            <person name="Grigoriev I."/>
            <person name="Riley R."/>
        </authorList>
    </citation>
    <scope>NUCLEOTIDE SEQUENCE [LARGE SCALE GENOMIC DNA]</scope>
    <source>
        <strain evidence="3 4">FBCC195</strain>
    </source>
</reference>
<feature type="compositionally biased region" description="Basic residues" evidence="1">
    <location>
        <begin position="174"/>
        <end position="189"/>
    </location>
</feature>
<protein>
    <recommendedName>
        <fullName evidence="2">UBC core domain-containing protein</fullName>
    </recommendedName>
</protein>
<dbReference type="InterPro" id="IPR000608">
    <property type="entry name" value="UBC"/>
</dbReference>
<dbReference type="PROSITE" id="PS50127">
    <property type="entry name" value="UBC_2"/>
    <property type="match status" value="1"/>
</dbReference>